<dbReference type="OrthoDB" id="415842at2759"/>
<evidence type="ECO:0000313" key="3">
    <source>
        <dbReference type="EMBL" id="CAI3993422.1"/>
    </source>
</evidence>
<organism evidence="3">
    <name type="scientific">Cladocopium goreaui</name>
    <dbReference type="NCBI Taxonomy" id="2562237"/>
    <lineage>
        <taxon>Eukaryota</taxon>
        <taxon>Sar</taxon>
        <taxon>Alveolata</taxon>
        <taxon>Dinophyceae</taxon>
        <taxon>Suessiales</taxon>
        <taxon>Symbiodiniaceae</taxon>
        <taxon>Cladocopium</taxon>
    </lineage>
</organism>
<dbReference type="Pfam" id="PF01504">
    <property type="entry name" value="PIP5K"/>
    <property type="match status" value="1"/>
</dbReference>
<protein>
    <submittedName>
        <fullName evidence="4">PIPK domain-containing protein</fullName>
    </submittedName>
</protein>
<keyword evidence="5" id="KW-1185">Reference proteome</keyword>
<name>A0A9P1CJG6_9DINO</name>
<dbReference type="SMART" id="SM00330">
    <property type="entry name" value="PIPKc"/>
    <property type="match status" value="1"/>
</dbReference>
<dbReference type="InterPro" id="IPR027483">
    <property type="entry name" value="PInositol-4-P-4/5-kinase_C_sf"/>
</dbReference>
<dbReference type="GO" id="GO:0005886">
    <property type="term" value="C:plasma membrane"/>
    <property type="evidence" value="ECO:0007669"/>
    <property type="project" value="TreeGrafter"/>
</dbReference>
<keyword evidence="1" id="KW-0418">Kinase</keyword>
<accession>A0A9P1CJG6</accession>
<dbReference type="SUPFAM" id="SSF56104">
    <property type="entry name" value="SAICAR synthase-like"/>
    <property type="match status" value="1"/>
</dbReference>
<dbReference type="Gene3D" id="3.30.810.10">
    <property type="entry name" value="2-Layer Sandwich"/>
    <property type="match status" value="1"/>
</dbReference>
<dbReference type="EMBL" id="CAMXCT010001830">
    <property type="protein sequence ID" value="CAI3993422.1"/>
    <property type="molecule type" value="Genomic_DNA"/>
</dbReference>
<keyword evidence="1" id="KW-0547">Nucleotide-binding</keyword>
<keyword evidence="1" id="KW-0808">Transferase</keyword>
<evidence type="ECO:0000259" key="2">
    <source>
        <dbReference type="PROSITE" id="PS51455"/>
    </source>
</evidence>
<dbReference type="PANTHER" id="PTHR23086">
    <property type="entry name" value="PHOSPHATIDYLINOSITOL-4-PHOSPHATE 5-KINASE"/>
    <property type="match status" value="1"/>
</dbReference>
<dbReference type="Proteomes" id="UP001152797">
    <property type="component" value="Unassembled WGS sequence"/>
</dbReference>
<gene>
    <name evidence="3" type="ORF">C1SCF055_LOCUS20175</name>
</gene>
<dbReference type="GO" id="GO:0016308">
    <property type="term" value="F:1-phosphatidylinositol-4-phosphate 5-kinase activity"/>
    <property type="evidence" value="ECO:0007669"/>
    <property type="project" value="TreeGrafter"/>
</dbReference>
<proteinExistence type="predicted"/>
<dbReference type="CDD" id="cd00139">
    <property type="entry name" value="PIPKc"/>
    <property type="match status" value="1"/>
</dbReference>
<sequence>MGAGPSSAPVSVAPVADKSQRRLGHLADLTESDLPERLARDGRLLADFALFLQESGRQKELLDLYALDLAGAVDWSDSGEARPACVPCADRRNKLIDCCCKLIEGLESSWEEYQTSPEGLGNFDDTQEWMPHDLPAPAILEEIQKSDDSRKVSKDHANYAFSIAAMVGIHVSVVCSDLIMTWANEAAGSEEACAEAFHQRLPWLDFETCIQEQVRLFPVPPIGSAYSPQTCLDKTFFIEEFAPRLFSEVRRYSGISSAAYFDSVCRTDFEFIAFGTNSKSGELFFFTYDHQYLIKTTSEMEAQTLVRMLPSYLDRLQQEPRSLLGRYLGLYRVHMEGDQSKLFFVMRSVTAHNLGISHTYDIKGSVRNRKAESHDSVGKDLNFDEEMGTSLQLPPEVAAEVAEVHEMDLELLQEFRIMDFSLLLQIHDTSGTFRDIKPSCSVMLKTRAKRSWRYGLPLLKLSFRKKRSSRRLKPTVASCSCDENAQVAQAGGHEVKVRAGSQAGAWTRQGTLSTLHSSFTPTRQSWMPNNGTLIRKDGTMVYTMGLIDMLVPFTAYPKMQYVGMEFLTCGRGTESSRVPPDFYCERQIEKVHTMCDQESPFED</sequence>
<keyword evidence="1" id="KW-0067">ATP-binding</keyword>
<dbReference type="InterPro" id="IPR002498">
    <property type="entry name" value="PInositol-4-P-4/5-kinase_core"/>
</dbReference>
<dbReference type="Gene3D" id="3.30.800.10">
    <property type="entry name" value="Phosphatidylinositol Phosphate Kinase II Beta"/>
    <property type="match status" value="1"/>
</dbReference>
<dbReference type="GO" id="GO:0005524">
    <property type="term" value="F:ATP binding"/>
    <property type="evidence" value="ECO:0007669"/>
    <property type="project" value="UniProtKB-UniRule"/>
</dbReference>
<reference evidence="3" key="1">
    <citation type="submission" date="2022-10" db="EMBL/GenBank/DDBJ databases">
        <authorList>
            <person name="Chen Y."/>
            <person name="Dougan E. K."/>
            <person name="Chan C."/>
            <person name="Rhodes N."/>
            <person name="Thang M."/>
        </authorList>
    </citation>
    <scope>NUCLEOTIDE SEQUENCE</scope>
</reference>
<dbReference type="GO" id="GO:0046854">
    <property type="term" value="P:phosphatidylinositol phosphate biosynthetic process"/>
    <property type="evidence" value="ECO:0007669"/>
    <property type="project" value="TreeGrafter"/>
</dbReference>
<evidence type="ECO:0000313" key="5">
    <source>
        <dbReference type="Proteomes" id="UP001152797"/>
    </source>
</evidence>
<evidence type="ECO:0000313" key="4">
    <source>
        <dbReference type="EMBL" id="CAL4780734.1"/>
    </source>
</evidence>
<comment type="caution">
    <text evidence="3">The sequence shown here is derived from an EMBL/GenBank/DDBJ whole genome shotgun (WGS) entry which is preliminary data.</text>
</comment>
<dbReference type="InterPro" id="IPR023610">
    <property type="entry name" value="PInositol-4/5-P-5/4-kinase"/>
</dbReference>
<feature type="domain" description="PIPK" evidence="2">
    <location>
        <begin position="171"/>
        <end position="595"/>
    </location>
</feature>
<dbReference type="InterPro" id="IPR027484">
    <property type="entry name" value="PInositol-4-P-5-kinase_N"/>
</dbReference>
<dbReference type="EMBL" id="CAMXCT030001830">
    <property type="protein sequence ID" value="CAL4780734.1"/>
    <property type="molecule type" value="Genomic_DNA"/>
</dbReference>
<dbReference type="EMBL" id="CAMXCT020001830">
    <property type="protein sequence ID" value="CAL1146797.1"/>
    <property type="molecule type" value="Genomic_DNA"/>
</dbReference>
<dbReference type="PROSITE" id="PS51455">
    <property type="entry name" value="PIPK"/>
    <property type="match status" value="1"/>
</dbReference>
<reference evidence="4 5" key="2">
    <citation type="submission" date="2024-05" db="EMBL/GenBank/DDBJ databases">
        <authorList>
            <person name="Chen Y."/>
            <person name="Shah S."/>
            <person name="Dougan E. K."/>
            <person name="Thang M."/>
            <person name="Chan C."/>
        </authorList>
    </citation>
    <scope>NUCLEOTIDE SEQUENCE [LARGE SCALE GENOMIC DNA]</scope>
</reference>
<evidence type="ECO:0000256" key="1">
    <source>
        <dbReference type="PROSITE-ProRule" id="PRU00781"/>
    </source>
</evidence>
<dbReference type="AlphaFoldDB" id="A0A9P1CJG6"/>
<dbReference type="PANTHER" id="PTHR23086:SF8">
    <property type="entry name" value="PHOSPHATIDYLINOSITOL 5-PHOSPHATE 4-KINASE, ISOFORM A"/>
    <property type="match status" value="1"/>
</dbReference>